<dbReference type="PANTHER" id="PTHR10584">
    <property type="entry name" value="SUGAR KINASE"/>
    <property type="match status" value="1"/>
</dbReference>
<gene>
    <name evidence="4" type="ORF">AKJ09_01638</name>
</gene>
<protein>
    <recommendedName>
        <fullName evidence="3">Carbohydrate kinase PfkB domain-containing protein</fullName>
    </recommendedName>
</protein>
<dbReference type="GO" id="GO:0005829">
    <property type="term" value="C:cytosol"/>
    <property type="evidence" value="ECO:0007669"/>
    <property type="project" value="TreeGrafter"/>
</dbReference>
<dbReference type="EMBL" id="CP012333">
    <property type="protein sequence ID" value="AKU94974.1"/>
    <property type="molecule type" value="Genomic_DNA"/>
</dbReference>
<evidence type="ECO:0000259" key="3">
    <source>
        <dbReference type="Pfam" id="PF00294"/>
    </source>
</evidence>
<evidence type="ECO:0000256" key="2">
    <source>
        <dbReference type="ARBA" id="ARBA00022777"/>
    </source>
</evidence>
<sequence length="260" mass="26913">MSVHSEGDILIVGHVTCDLVEGQERLGGAASYATRAAVDKGLAVDLVTAAPPDFELLAPLLRHANVRATVVPSERATSFSLSYEGDTRVLRRLARAADIVEIPAGARVVYLAPVAGEIAPSIAESIADACVVVGLQGWMRRFDDDGLVLPIDPPPLRGARAVVFSEQDHPDADALAVRIARDVPVVALTRGSRGATLYIDGSPHAIAAAPANEVDPTGAGDVFGAILAIELGAGRPPIDAANAAALVAAQAVSRKNVFTR</sequence>
<dbReference type="GO" id="GO:0016301">
    <property type="term" value="F:kinase activity"/>
    <property type="evidence" value="ECO:0007669"/>
    <property type="project" value="UniProtKB-KW"/>
</dbReference>
<dbReference type="SUPFAM" id="SSF53613">
    <property type="entry name" value="Ribokinase-like"/>
    <property type="match status" value="1"/>
</dbReference>
<keyword evidence="2" id="KW-0418">Kinase</keyword>
<evidence type="ECO:0000256" key="1">
    <source>
        <dbReference type="ARBA" id="ARBA00022679"/>
    </source>
</evidence>
<reference evidence="4 5" key="1">
    <citation type="submission" date="2015-08" db="EMBL/GenBank/DDBJ databases">
        <authorList>
            <person name="Babu N.S."/>
            <person name="Beckwith C.J."/>
            <person name="Beseler K.G."/>
            <person name="Brison A."/>
            <person name="Carone J.V."/>
            <person name="Caskin T.P."/>
            <person name="Diamond M."/>
            <person name="Durham M.E."/>
            <person name="Foxe J.M."/>
            <person name="Go M."/>
            <person name="Henderson B.A."/>
            <person name="Jones I.B."/>
            <person name="McGettigan J.A."/>
            <person name="Micheletti S.J."/>
            <person name="Nasrallah M.E."/>
            <person name="Ortiz D."/>
            <person name="Piller C.R."/>
            <person name="Privatt S.R."/>
            <person name="Schneider S.L."/>
            <person name="Sharp S."/>
            <person name="Smith T.C."/>
            <person name="Stanton J.D."/>
            <person name="Ullery H.E."/>
            <person name="Wilson R.J."/>
            <person name="Serrano M.G."/>
            <person name="Buck G."/>
            <person name="Lee V."/>
            <person name="Wang Y."/>
            <person name="Carvalho R."/>
            <person name="Voegtly L."/>
            <person name="Shi R."/>
            <person name="Duckworth R."/>
            <person name="Johnson A."/>
            <person name="Loviza R."/>
            <person name="Walstead R."/>
            <person name="Shah Z."/>
            <person name="Kiflezghi M."/>
            <person name="Wade K."/>
            <person name="Ball S.L."/>
            <person name="Bradley K.W."/>
            <person name="Asai D.J."/>
            <person name="Bowman C.A."/>
            <person name="Russell D.A."/>
            <person name="Pope W.H."/>
            <person name="Jacobs-Sera D."/>
            <person name="Hendrix R.W."/>
            <person name="Hatfull G.F."/>
        </authorList>
    </citation>
    <scope>NUCLEOTIDE SEQUENCE [LARGE SCALE GENOMIC DNA]</scope>
    <source>
        <strain evidence="4 5">DSM 27648</strain>
    </source>
</reference>
<dbReference type="Proteomes" id="UP000064967">
    <property type="component" value="Chromosome"/>
</dbReference>
<dbReference type="Gene3D" id="3.40.1190.20">
    <property type="match status" value="1"/>
</dbReference>
<dbReference type="KEGG" id="llu:AKJ09_01638"/>
<evidence type="ECO:0000313" key="5">
    <source>
        <dbReference type="Proteomes" id="UP000064967"/>
    </source>
</evidence>
<name>A0A0K1PPC4_9BACT</name>
<dbReference type="PANTHER" id="PTHR10584:SF166">
    <property type="entry name" value="RIBOKINASE"/>
    <property type="match status" value="1"/>
</dbReference>
<dbReference type="AlphaFoldDB" id="A0A0K1PPC4"/>
<proteinExistence type="predicted"/>
<dbReference type="InterPro" id="IPR029056">
    <property type="entry name" value="Ribokinase-like"/>
</dbReference>
<dbReference type="STRING" id="1391654.AKJ09_01638"/>
<keyword evidence="5" id="KW-1185">Reference proteome</keyword>
<feature type="domain" description="Carbohydrate kinase PfkB" evidence="3">
    <location>
        <begin position="168"/>
        <end position="256"/>
    </location>
</feature>
<dbReference type="RefSeq" id="WP_169927349.1">
    <property type="nucleotide sequence ID" value="NZ_CP012333.1"/>
</dbReference>
<organism evidence="4 5">
    <name type="scientific">Labilithrix luteola</name>
    <dbReference type="NCBI Taxonomy" id="1391654"/>
    <lineage>
        <taxon>Bacteria</taxon>
        <taxon>Pseudomonadati</taxon>
        <taxon>Myxococcota</taxon>
        <taxon>Polyangia</taxon>
        <taxon>Polyangiales</taxon>
        <taxon>Labilitrichaceae</taxon>
        <taxon>Labilithrix</taxon>
    </lineage>
</organism>
<keyword evidence="1" id="KW-0808">Transferase</keyword>
<dbReference type="InterPro" id="IPR011611">
    <property type="entry name" value="PfkB_dom"/>
</dbReference>
<evidence type="ECO:0000313" key="4">
    <source>
        <dbReference type="EMBL" id="AKU94974.1"/>
    </source>
</evidence>
<accession>A0A0K1PPC4</accession>
<dbReference type="Pfam" id="PF00294">
    <property type="entry name" value="PfkB"/>
    <property type="match status" value="1"/>
</dbReference>